<evidence type="ECO:0000256" key="3">
    <source>
        <dbReference type="ARBA" id="ARBA00022692"/>
    </source>
</evidence>
<keyword evidence="3 6" id="KW-0812">Transmembrane</keyword>
<dbReference type="Proteomes" id="UP000033618">
    <property type="component" value="Unassembled WGS sequence"/>
</dbReference>
<feature type="transmembrane region" description="Helical" evidence="6">
    <location>
        <begin position="57"/>
        <end position="77"/>
    </location>
</feature>
<comment type="subcellular location">
    <subcellularLocation>
        <location evidence="1">Cell membrane</location>
        <topology evidence="1">Multi-pass membrane protein</topology>
    </subcellularLocation>
</comment>
<dbReference type="STRING" id="28092.WM40_13700"/>
<dbReference type="PANTHER" id="PTHR33931">
    <property type="entry name" value="HOLIN-LIKE PROTEIN CIDA-RELATED"/>
    <property type="match status" value="1"/>
</dbReference>
<evidence type="ECO:0000256" key="5">
    <source>
        <dbReference type="ARBA" id="ARBA00023136"/>
    </source>
</evidence>
<sequence length="124" mass="12918">MLAAFTALLGFQLLGEALALLLHLPIPGSVIGMILLFLFLLWRPSVAKSVEPAADTLLKHLSLLFVPAGAGVMTFGARMGDELPALAVTLLVSTVLAIAVTALVTSALMRDGRGDKPKGGQVEQ</sequence>
<reference evidence="7 8" key="1">
    <citation type="submission" date="2015-03" db="EMBL/GenBank/DDBJ databases">
        <title>Draft Genome Sequence of Burkholderia andropogonis type strain ICMP2807, isolated from Sorghum bicolor.</title>
        <authorList>
            <person name="Lopes-Santos L."/>
            <person name="Castro D.B."/>
            <person name="Ottoboni L.M."/>
            <person name="Park D."/>
            <person name="Weirc B.S."/>
            <person name="Destefano S.A."/>
        </authorList>
    </citation>
    <scope>NUCLEOTIDE SEQUENCE [LARGE SCALE GENOMIC DNA]</scope>
    <source>
        <strain evidence="7 8">ICMP2807</strain>
    </source>
</reference>
<dbReference type="EMBL" id="LAQU01000013">
    <property type="protein sequence ID" value="KKB63060.1"/>
    <property type="molecule type" value="Genomic_DNA"/>
</dbReference>
<evidence type="ECO:0000313" key="7">
    <source>
        <dbReference type="EMBL" id="KKB63060.1"/>
    </source>
</evidence>
<keyword evidence="2" id="KW-1003">Cell membrane</keyword>
<dbReference type="RefSeq" id="WP_024901781.1">
    <property type="nucleotide sequence ID" value="NZ_CADFGU010000006.1"/>
</dbReference>
<evidence type="ECO:0000313" key="8">
    <source>
        <dbReference type="Proteomes" id="UP000033618"/>
    </source>
</evidence>
<protein>
    <submittedName>
        <fullName evidence="7">Murein hydrolase transporter LrgA</fullName>
    </submittedName>
</protein>
<evidence type="ECO:0000256" key="1">
    <source>
        <dbReference type="ARBA" id="ARBA00004651"/>
    </source>
</evidence>
<name>A0A0F5JZG6_9BURK</name>
<organism evidence="7 8">
    <name type="scientific">Robbsia andropogonis</name>
    <dbReference type="NCBI Taxonomy" id="28092"/>
    <lineage>
        <taxon>Bacteria</taxon>
        <taxon>Pseudomonadati</taxon>
        <taxon>Pseudomonadota</taxon>
        <taxon>Betaproteobacteria</taxon>
        <taxon>Burkholderiales</taxon>
        <taxon>Burkholderiaceae</taxon>
        <taxon>Robbsia</taxon>
    </lineage>
</organism>
<gene>
    <name evidence="7" type="ORF">WM40_13700</name>
</gene>
<evidence type="ECO:0000256" key="4">
    <source>
        <dbReference type="ARBA" id="ARBA00022989"/>
    </source>
</evidence>
<keyword evidence="5 6" id="KW-0472">Membrane</keyword>
<proteinExistence type="predicted"/>
<accession>A0A0F5JZG6</accession>
<dbReference type="Pfam" id="PF03788">
    <property type="entry name" value="LrgA"/>
    <property type="match status" value="1"/>
</dbReference>
<comment type="caution">
    <text evidence="7">The sequence shown here is derived from an EMBL/GenBank/DDBJ whole genome shotgun (WGS) entry which is preliminary data.</text>
</comment>
<dbReference type="OrthoDB" id="385012at2"/>
<feature type="transmembrane region" description="Helical" evidence="6">
    <location>
        <begin position="83"/>
        <end position="108"/>
    </location>
</feature>
<dbReference type="PATRIC" id="fig|28092.6.peg.3227"/>
<dbReference type="PANTHER" id="PTHR33931:SF2">
    <property type="entry name" value="HOLIN-LIKE PROTEIN CIDA"/>
    <property type="match status" value="1"/>
</dbReference>
<dbReference type="GO" id="GO:0005886">
    <property type="term" value="C:plasma membrane"/>
    <property type="evidence" value="ECO:0007669"/>
    <property type="project" value="UniProtKB-SubCell"/>
</dbReference>
<dbReference type="GO" id="GO:0016787">
    <property type="term" value="F:hydrolase activity"/>
    <property type="evidence" value="ECO:0007669"/>
    <property type="project" value="UniProtKB-KW"/>
</dbReference>
<feature type="transmembrane region" description="Helical" evidence="6">
    <location>
        <begin position="29"/>
        <end position="45"/>
    </location>
</feature>
<keyword evidence="8" id="KW-1185">Reference proteome</keyword>
<dbReference type="InterPro" id="IPR005538">
    <property type="entry name" value="LrgA/CidA"/>
</dbReference>
<keyword evidence="7" id="KW-0378">Hydrolase</keyword>
<evidence type="ECO:0000256" key="2">
    <source>
        <dbReference type="ARBA" id="ARBA00022475"/>
    </source>
</evidence>
<keyword evidence="4 6" id="KW-1133">Transmembrane helix</keyword>
<dbReference type="AlphaFoldDB" id="A0A0F5JZG6"/>
<evidence type="ECO:0000256" key="6">
    <source>
        <dbReference type="SAM" id="Phobius"/>
    </source>
</evidence>